<dbReference type="AlphaFoldDB" id="A0A397W550"/>
<organism evidence="2 3">
    <name type="scientific">Gigaspora rosea</name>
    <dbReference type="NCBI Taxonomy" id="44941"/>
    <lineage>
        <taxon>Eukaryota</taxon>
        <taxon>Fungi</taxon>
        <taxon>Fungi incertae sedis</taxon>
        <taxon>Mucoromycota</taxon>
        <taxon>Glomeromycotina</taxon>
        <taxon>Glomeromycetes</taxon>
        <taxon>Diversisporales</taxon>
        <taxon>Gigasporaceae</taxon>
        <taxon>Gigaspora</taxon>
    </lineage>
</organism>
<evidence type="ECO:0008006" key="4">
    <source>
        <dbReference type="Google" id="ProtNLM"/>
    </source>
</evidence>
<evidence type="ECO:0000313" key="2">
    <source>
        <dbReference type="EMBL" id="RIB28429.1"/>
    </source>
</evidence>
<accession>A0A397W550</accession>
<gene>
    <name evidence="2" type="ORF">C2G38_2157957</name>
</gene>
<comment type="caution">
    <text evidence="2">The sequence shown here is derived from an EMBL/GenBank/DDBJ whole genome shotgun (WGS) entry which is preliminary data.</text>
</comment>
<evidence type="ECO:0000313" key="3">
    <source>
        <dbReference type="Proteomes" id="UP000266673"/>
    </source>
</evidence>
<keyword evidence="3" id="KW-1185">Reference proteome</keyword>
<feature type="transmembrane region" description="Helical" evidence="1">
    <location>
        <begin position="463"/>
        <end position="484"/>
    </location>
</feature>
<protein>
    <recommendedName>
        <fullName evidence="4">SWIM-type domain-containing protein</fullName>
    </recommendedName>
</protein>
<proteinExistence type="predicted"/>
<keyword evidence="1" id="KW-1133">Transmembrane helix</keyword>
<keyword evidence="1" id="KW-0472">Membrane</keyword>
<name>A0A397W550_9GLOM</name>
<dbReference type="Proteomes" id="UP000266673">
    <property type="component" value="Unassembled WGS sequence"/>
</dbReference>
<dbReference type="EMBL" id="QKWP01000066">
    <property type="protein sequence ID" value="RIB28429.1"/>
    <property type="molecule type" value="Genomic_DNA"/>
</dbReference>
<evidence type="ECO:0000256" key="1">
    <source>
        <dbReference type="SAM" id="Phobius"/>
    </source>
</evidence>
<dbReference type="OrthoDB" id="2379842at2759"/>
<keyword evidence="1" id="KW-0812">Transmembrane</keyword>
<reference evidence="2 3" key="1">
    <citation type="submission" date="2018-06" db="EMBL/GenBank/DDBJ databases">
        <title>Comparative genomics reveals the genomic features of Rhizophagus irregularis, R. cerebriforme, R. diaphanum and Gigaspora rosea, and their symbiotic lifestyle signature.</title>
        <authorList>
            <person name="Morin E."/>
            <person name="San Clemente H."/>
            <person name="Chen E.C.H."/>
            <person name="De La Providencia I."/>
            <person name="Hainaut M."/>
            <person name="Kuo A."/>
            <person name="Kohler A."/>
            <person name="Murat C."/>
            <person name="Tang N."/>
            <person name="Roy S."/>
            <person name="Loubradou J."/>
            <person name="Henrissat B."/>
            <person name="Grigoriev I.V."/>
            <person name="Corradi N."/>
            <person name="Roux C."/>
            <person name="Martin F.M."/>
        </authorList>
    </citation>
    <scope>NUCLEOTIDE SEQUENCE [LARGE SCALE GENOMIC DNA]</scope>
    <source>
        <strain evidence="2 3">DAOM 194757</strain>
    </source>
</reference>
<sequence>MSKRCGCPYLLKAVLRNCKWKEARHIVVRMLKAGAKPSMIYEAIRDKNRAPTVTRKDISNIVKSARQFPEVVLIDATYKTNVYKLPFINIIGISNFGVNKLQTFGIADIFLFIFVTDNDAVLIEKSKKYFDDDSFDEIIKIIECIINLKDYNELNFAISDYHKLATSSSNTDKVIKYLESKLMHFGAITTQRVEDEHSDMKHAIESSESLTKVFNSLDRWLRLETSFLQYENESIGIDPLLAQNNKDRLRPLLGRVSQFALNKIKCELLNTTTYESCLCELRVNYNLPCRHLLLIKGPIILSIISKRWLLFPEQDQPNYNHMIQNEVLDNLDNKLSDIKVPERIIGKGYLSGTKRLPTALEHMEKEEKKAPHIEDKEQNLRLNYRIPPKDIEQVYNPLSDRNCGFRALAIVIRENEKNWDHIKLVMNSQLNKHIEVYKDWLGYDICLLKWILESRDSPCQPSLWFLSPGAQLAATLSLFLLLFLKKVITIKGKNNGKLLCCNRNNVSKPWHLTCDPWKTHKNIQAEYEQSSATKNENVISALLLID</sequence>